<dbReference type="PANTHER" id="PTHR45749:SF21">
    <property type="entry name" value="DUF4371 DOMAIN-CONTAINING PROTEIN"/>
    <property type="match status" value="1"/>
</dbReference>
<dbReference type="OrthoDB" id="6606575at2759"/>
<organism evidence="3 4">
    <name type="scientific">Aphis craccivora</name>
    <name type="common">Cowpea aphid</name>
    <dbReference type="NCBI Taxonomy" id="307492"/>
    <lineage>
        <taxon>Eukaryota</taxon>
        <taxon>Metazoa</taxon>
        <taxon>Ecdysozoa</taxon>
        <taxon>Arthropoda</taxon>
        <taxon>Hexapoda</taxon>
        <taxon>Insecta</taxon>
        <taxon>Pterygota</taxon>
        <taxon>Neoptera</taxon>
        <taxon>Paraneoptera</taxon>
        <taxon>Hemiptera</taxon>
        <taxon>Sternorrhyncha</taxon>
        <taxon>Aphidomorpha</taxon>
        <taxon>Aphidoidea</taxon>
        <taxon>Aphididae</taxon>
        <taxon>Aphidini</taxon>
        <taxon>Aphis</taxon>
        <taxon>Aphis</taxon>
    </lineage>
</organism>
<dbReference type="Proteomes" id="UP000478052">
    <property type="component" value="Unassembled WGS sequence"/>
</dbReference>
<protein>
    <submittedName>
        <fullName evidence="3">Tigger transposable element-derived protein 6-like</fullName>
    </submittedName>
</protein>
<dbReference type="InterPro" id="IPR004875">
    <property type="entry name" value="DDE_SF_endonuclease_dom"/>
</dbReference>
<evidence type="ECO:0000259" key="2">
    <source>
        <dbReference type="Pfam" id="PF03184"/>
    </source>
</evidence>
<evidence type="ECO:0000256" key="1">
    <source>
        <dbReference type="SAM" id="MobiDB-lite"/>
    </source>
</evidence>
<evidence type="ECO:0000313" key="3">
    <source>
        <dbReference type="EMBL" id="KAF0747572.1"/>
    </source>
</evidence>
<gene>
    <name evidence="3" type="ORF">FWK35_00016361</name>
</gene>
<feature type="region of interest" description="Disordered" evidence="1">
    <location>
        <begin position="644"/>
        <end position="670"/>
    </location>
</feature>
<dbReference type="Pfam" id="PF03184">
    <property type="entry name" value="DDE_1"/>
    <property type="match status" value="1"/>
</dbReference>
<comment type="caution">
    <text evidence="3">The sequence shown here is derived from an EMBL/GenBank/DDBJ whole genome shotgun (WGS) entry which is preliminary data.</text>
</comment>
<evidence type="ECO:0000313" key="4">
    <source>
        <dbReference type="Proteomes" id="UP000478052"/>
    </source>
</evidence>
<feature type="compositionally biased region" description="Basic and acidic residues" evidence="1">
    <location>
        <begin position="644"/>
        <end position="661"/>
    </location>
</feature>
<dbReference type="AlphaFoldDB" id="A0A6G0Y205"/>
<sequence>MSNLDGDRIKTTTTVKRKQVNISTFFNKKHILSEPINKIENINIPIPSTSQLSENKQNTDCTIENNILEPSTFIDDIEYYTNSMSINQNTKYRLDKKNYLPESDFIYRFSTHVKKGKEGKRFLNQSHFTKFPWLAYHQLNLGYSVNFVYFFLLIIKEVTVPLNTFAKLLGKDGDLESHQNNLYHKNAVLQAEEFLSRYEQPEKEFINMIDSERKRQILENRERIRPIIETIIFLARQNIPLKGHRDDGDLLASSNTSIINEGNYRELLRFQIKSGDKILENHLKTTHAKATYISNTIKEEIIECCKEEIIYKILTDIKSNKFYCVIFDETTDVSHSSQMTLGVIQKFLAFLEYLFYSWDRLVYWHVLQKFPVPGDRIYNVYETVVATVLEVPKIVAKKGTKQVGQCVSAERGSMITVVMAVSATGHALPPAYIFPRTRWNDTLMIGAPFGNLGLVNSPTSAWINSILFVKVLEHIKKYSRCSNEDKIILLMDNHESHCSYEAVKYAKENGIVFVTFPPHYTHRLQPLDVGILGAFKSKMEISMNDWMAMNAGKKIKIHDLAHLTKEPFIQSFNQHNITKVFKKTGLWLFSRLAFTDEDFDASYVTDRPDPEQVISALSTHENPDTFVEQPQRLSTSLLPTLHTEPDSHVQDKITTPEDIRPFPKAGPRKGSARILTEIPEKDKIEKQTLNRLERLKKIVEKTSKPSCNKKKNLVMIVMSDDNTNTDLDGITFGDFVLCEKYNIFCVRRCVEDFDHLNYEISFLKNKTGGTFVYPEVDNVDQITHSDIELLLPKPKVTDNTKRSKGVLVFPKVSFEN</sequence>
<dbReference type="EMBL" id="VUJU01006796">
    <property type="protein sequence ID" value="KAF0747572.1"/>
    <property type="molecule type" value="Genomic_DNA"/>
</dbReference>
<proteinExistence type="predicted"/>
<dbReference type="PANTHER" id="PTHR45749">
    <property type="match status" value="1"/>
</dbReference>
<reference evidence="3 4" key="1">
    <citation type="submission" date="2019-08" db="EMBL/GenBank/DDBJ databases">
        <title>Whole genome of Aphis craccivora.</title>
        <authorList>
            <person name="Voronova N.V."/>
            <person name="Shulinski R.S."/>
            <person name="Bandarenka Y.V."/>
            <person name="Zhorov D.G."/>
            <person name="Warner D."/>
        </authorList>
    </citation>
    <scope>NUCLEOTIDE SEQUENCE [LARGE SCALE GENOMIC DNA]</scope>
    <source>
        <strain evidence="3">180601</strain>
        <tissue evidence="3">Whole Body</tissue>
    </source>
</reference>
<name>A0A6G0Y205_APHCR</name>
<accession>A0A6G0Y205</accession>
<feature type="domain" description="DDE-1" evidence="2">
    <location>
        <begin position="415"/>
        <end position="555"/>
    </location>
</feature>
<feature type="non-terminal residue" evidence="3">
    <location>
        <position position="816"/>
    </location>
</feature>
<dbReference type="Gene3D" id="3.30.420.10">
    <property type="entry name" value="Ribonuclease H-like superfamily/Ribonuclease H"/>
    <property type="match status" value="1"/>
</dbReference>
<dbReference type="GO" id="GO:0003676">
    <property type="term" value="F:nucleic acid binding"/>
    <property type="evidence" value="ECO:0007669"/>
    <property type="project" value="InterPro"/>
</dbReference>
<keyword evidence="4" id="KW-1185">Reference proteome</keyword>
<dbReference type="InterPro" id="IPR036397">
    <property type="entry name" value="RNaseH_sf"/>
</dbReference>